<reference evidence="4 5" key="1">
    <citation type="submission" date="2013-11" db="EMBL/GenBank/DDBJ databases">
        <title>Draft genome sequence and annotation of the entomopathogenic bacterium, Xenorhabdus cabanillasi strain JM26.</title>
        <authorList>
            <person name="Gualtieri M."/>
            <person name="Ogier J.C."/>
            <person name="Pages S."/>
            <person name="Givaudan A."/>
            <person name="Gaudriault S."/>
        </authorList>
    </citation>
    <scope>NUCLEOTIDE SEQUENCE [LARGE SCALE GENOMIC DNA]</scope>
    <source>
        <strain evidence="4 5">JM26</strain>
    </source>
</reference>
<sequence length="956" mass="105192">MSLPTKQDLIDWLLNNPDEVRNVVKGKLQYEPARTRDTFLFTFNGGMYFDGQLYRLCGNLHHTGVFGSVWLNGVENVSVNQHENPAADIIGNHLRELSNDAFNTDFPVEGENPSELAVAAEVEIVDSVACSAASNTKKQFYLQEQELSNDPPWQVVVVALEIDAPEVGSAASNTTKRFQPFRPQPLRGARLSPLATEIAGATSTRPSRVAHAFGVRPGHLVIVGSGIKSLAQLTMEAVGHIKAADEVFYAVADPLTEAFIEKNAKKAYDMYILYDDGKPRLQTYVQMAEVMLRALRQGKYVVGVFYGHPGVFVNPSHRAIAIAKEEGFRAEMLAGISAEDNLFADIGIDPSRHGCQTLEATDLLLRKRILLTDSHVVILQVGAVGDLGFNFSGFKNQHFQVLIDRLIKEYGPQHDVYLYAAPSIAIANPLVEKYKIADFRKPEVVKRVTGISTFYLPPKTIRESDPAVGKLLGLKVLGNVGYADPYTPGKPYGERELAAVSGLDGHTIPENYKCTRTTSSMFDALAQLSLHPEMKEKWLRNPRDFLQRFQGLSAQEHAAIISSQPGRVRAAMKKTPQQVATEFVQFEIRNPKIASDYANVCKQNQQNPDGETVIEQWLAQQGYPTKPDDIYAAYQVEVNTSLDFYQSLYHTWLDNVDGPKLLIHNGNVYFHGVKIKKWNFSHRVLSWSSADNNTSSASLTFQILTDDDGQPLPPNSYIGPQFYGSYWLSGQTKPGRPNIFGKVGGGSATNPVKGEPASTWFAGYTVYQRGTTGDFQRDGSLVFEDSDDQPTVSWNGSVIKKLTYADNTLSWSASDGNNTSASLYFYKNSLPTADDPTLGNQFFGKVWNAGDYPPDSGNIFGQIGAASSPDEAAEYGKIQLTWQMAGVNLAFGIVSIIVGNAVMKAIRALVHYLATQLPSDKKAAKEANDRATQEGNNEDAIQERVAESNTTAVSVL</sequence>
<dbReference type="Gene3D" id="3.40.1010.10">
    <property type="entry name" value="Cobalt-precorrin-4 Transmethylase, Domain 1"/>
    <property type="match status" value="1"/>
</dbReference>
<evidence type="ECO:0000256" key="2">
    <source>
        <dbReference type="SAM" id="Phobius"/>
    </source>
</evidence>
<name>W1IMK7_9GAMM</name>
<dbReference type="GO" id="GO:0008168">
    <property type="term" value="F:methyltransferase activity"/>
    <property type="evidence" value="ECO:0007669"/>
    <property type="project" value="InterPro"/>
</dbReference>
<dbReference type="SUPFAM" id="SSF53790">
    <property type="entry name" value="Tetrapyrrole methylase"/>
    <property type="match status" value="1"/>
</dbReference>
<dbReference type="InterPro" id="IPR000878">
    <property type="entry name" value="4pyrrol_Mease"/>
</dbReference>
<keyword evidence="2" id="KW-0812">Transmembrane</keyword>
<proteinExistence type="predicted"/>
<dbReference type="AlphaFoldDB" id="W1IMK7"/>
<organism evidence="4 5">
    <name type="scientific">Xenorhabdus cabanillasii JM26</name>
    <dbReference type="NCBI Taxonomy" id="1427517"/>
    <lineage>
        <taxon>Bacteria</taxon>
        <taxon>Pseudomonadati</taxon>
        <taxon>Pseudomonadota</taxon>
        <taxon>Gammaproteobacteria</taxon>
        <taxon>Enterobacterales</taxon>
        <taxon>Morganellaceae</taxon>
        <taxon>Xenorhabdus</taxon>
    </lineage>
</organism>
<gene>
    <name evidence="4" type="ORF">XCR1_1200034</name>
</gene>
<keyword evidence="2" id="KW-1133">Transmembrane helix</keyword>
<dbReference type="Proteomes" id="UP000019197">
    <property type="component" value="Unassembled WGS sequence"/>
</dbReference>
<dbReference type="CDD" id="cd19916">
    <property type="entry name" value="OphMA_like"/>
    <property type="match status" value="1"/>
</dbReference>
<dbReference type="Pfam" id="PF00590">
    <property type="entry name" value="TP_methylase"/>
    <property type="match status" value="1"/>
</dbReference>
<feature type="region of interest" description="Disordered" evidence="1">
    <location>
        <begin position="924"/>
        <end position="956"/>
    </location>
</feature>
<dbReference type="OrthoDB" id="1459304at2"/>
<keyword evidence="2" id="KW-0472">Membrane</keyword>
<evidence type="ECO:0000313" key="4">
    <source>
        <dbReference type="EMBL" id="CDL79679.1"/>
    </source>
</evidence>
<dbReference type="InterPro" id="IPR035996">
    <property type="entry name" value="4pyrrol_Methylase_sf"/>
</dbReference>
<dbReference type="InterPro" id="IPR014777">
    <property type="entry name" value="4pyrrole_Mease_sub1"/>
</dbReference>
<feature type="domain" description="Tetrapyrrole methylase" evidence="3">
    <location>
        <begin position="220"/>
        <end position="379"/>
    </location>
</feature>
<evidence type="ECO:0000259" key="3">
    <source>
        <dbReference type="Pfam" id="PF00590"/>
    </source>
</evidence>
<accession>W1IMK7</accession>
<comment type="caution">
    <text evidence="4">The sequence shown here is derived from an EMBL/GenBank/DDBJ whole genome shotgun (WGS) entry which is preliminary data.</text>
</comment>
<feature type="compositionally biased region" description="Polar residues" evidence="1">
    <location>
        <begin position="947"/>
        <end position="956"/>
    </location>
</feature>
<dbReference type="RefSeq" id="WP_051502233.1">
    <property type="nucleotide sequence ID" value="NZ_CAWLVK010000025.1"/>
</dbReference>
<protein>
    <recommendedName>
        <fullName evidence="3">Tetrapyrrole methylase domain-containing protein</fullName>
    </recommendedName>
</protein>
<evidence type="ECO:0000313" key="5">
    <source>
        <dbReference type="Proteomes" id="UP000019197"/>
    </source>
</evidence>
<evidence type="ECO:0000256" key="1">
    <source>
        <dbReference type="SAM" id="MobiDB-lite"/>
    </source>
</evidence>
<dbReference type="EMBL" id="CBXE010000025">
    <property type="protein sequence ID" value="CDL79679.1"/>
    <property type="molecule type" value="Genomic_DNA"/>
</dbReference>
<feature type="transmembrane region" description="Helical" evidence="2">
    <location>
        <begin position="882"/>
        <end position="903"/>
    </location>
</feature>